<evidence type="ECO:0000256" key="5">
    <source>
        <dbReference type="ARBA" id="ARBA00035007"/>
    </source>
</evidence>
<dbReference type="EMBL" id="JADGJH010000661">
    <property type="protein sequence ID" value="KAJ3124614.1"/>
    <property type="molecule type" value="Genomic_DNA"/>
</dbReference>
<dbReference type="GO" id="GO:0009435">
    <property type="term" value="P:NAD+ biosynthetic process"/>
    <property type="evidence" value="ECO:0007669"/>
    <property type="project" value="InterPro"/>
</dbReference>
<feature type="domain" description="Nicotinate/nicotinamide phosphoribosyltransferase" evidence="9">
    <location>
        <begin position="188"/>
        <end position="419"/>
    </location>
</feature>
<proteinExistence type="inferred from homology"/>
<evidence type="ECO:0000256" key="8">
    <source>
        <dbReference type="ARBA" id="ARBA00047835"/>
    </source>
</evidence>
<dbReference type="InterPro" id="IPR013785">
    <property type="entry name" value="Aldolase_TIM"/>
</dbReference>
<keyword evidence="4" id="KW-0808">Transferase</keyword>
<evidence type="ECO:0000256" key="2">
    <source>
        <dbReference type="ARBA" id="ARBA00022642"/>
    </source>
</evidence>
<keyword evidence="2" id="KW-0662">Pyridine nucleotide biosynthesis</keyword>
<dbReference type="GO" id="GO:0047280">
    <property type="term" value="F:nicotinamide phosphoribosyltransferase activity"/>
    <property type="evidence" value="ECO:0007669"/>
    <property type="project" value="UniProtKB-EC"/>
</dbReference>
<comment type="pathway">
    <text evidence="5">Cofactor biosynthesis; NAD(+) biosynthesis; nicotinamide D-ribonucleotide from 5-phospho-alpha-D-ribose 1-diphosphate and nicotinamide: step 1/1.</text>
</comment>
<organism evidence="11 12">
    <name type="scientific">Physocladia obscura</name>
    <dbReference type="NCBI Taxonomy" id="109957"/>
    <lineage>
        <taxon>Eukaryota</taxon>
        <taxon>Fungi</taxon>
        <taxon>Fungi incertae sedis</taxon>
        <taxon>Chytridiomycota</taxon>
        <taxon>Chytridiomycota incertae sedis</taxon>
        <taxon>Chytridiomycetes</taxon>
        <taxon>Chytridiales</taxon>
        <taxon>Chytriomycetaceae</taxon>
        <taxon>Physocladia</taxon>
    </lineage>
</organism>
<comment type="caution">
    <text evidence="11">The sequence shown here is derived from an EMBL/GenBank/DDBJ whole genome shotgun (WGS) entry which is preliminary data.</text>
</comment>
<evidence type="ECO:0000259" key="10">
    <source>
        <dbReference type="Pfam" id="PF18127"/>
    </source>
</evidence>
<dbReference type="InterPro" id="IPR041529">
    <property type="entry name" value="DUF5598"/>
</dbReference>
<evidence type="ECO:0000256" key="4">
    <source>
        <dbReference type="ARBA" id="ARBA00022679"/>
    </source>
</evidence>
<feature type="domain" description="Nicotinamide phosphoribosyltransferase N-terminal" evidence="10">
    <location>
        <begin position="8"/>
        <end position="114"/>
    </location>
</feature>
<dbReference type="InterPro" id="IPR036068">
    <property type="entry name" value="Nicotinate_pribotase-like_C"/>
</dbReference>
<evidence type="ECO:0000313" key="12">
    <source>
        <dbReference type="Proteomes" id="UP001211907"/>
    </source>
</evidence>
<evidence type="ECO:0000313" key="11">
    <source>
        <dbReference type="EMBL" id="KAJ3124614.1"/>
    </source>
</evidence>
<dbReference type="Pfam" id="PF04095">
    <property type="entry name" value="NAPRTase"/>
    <property type="match status" value="1"/>
</dbReference>
<dbReference type="Proteomes" id="UP001211907">
    <property type="component" value="Unassembled WGS sequence"/>
</dbReference>
<sequence>MNYHLPFHILTDSYKTTHPDLYPEAQKMVAYSEFRQPYNGDTEDARIVLYGIRYIIDAYLNKPWTQSDLDKAVLFFKTHRSSLDSTTPHAPFPFPQHLFQKIIDNHGGYFPIKIEALPEGSVIYPHTPVFQITAVGEFSRLVTYVETLLTQVWYPSTVATLSRRCKDAIESYFVKSVDEDAFGILESRLHDFGFRGCTSVEQSVIGGSAHLLNFTGTDTMSAAYYVQFELNEGKPIASSIPATEHSIMTSYRTERAAILKLIEMYGSGFVACVMDSYDYTNALQNVLPAVATEKIGKGGFLILRPDSGNPVDVVLEGLRAADQVFGHTVNSKGFKVINGCSVIQGDGIGYKIIKEILQAVYDNKYSAQNVAFGMGGGLLQKVNRDTMSFATKLSHITYEDGTKKDVMKMPKTDFGKFSLPGELVVSKDKNNKTTLVFPLTPETAAKNDMVVVYNCGKPVEWKWEKFSDVRKRLEEEWKATTPYKTHDSISAELRVKIDKSHKDQSALNEKDLFGTKDIVSQQLQASAVAQAKIDETWRNIKPNTSQGQLSAAQLVFRHRILVLQPTKLERKSTNELHMIVASTGGHCRLKLIKAKKQLDTWMKQLITGEHFLIGHEFDEFAATILESGGRSVLDLLDGAGSDISVIGKYSSILNAK</sequence>
<name>A0AAD5T3H7_9FUNG</name>
<dbReference type="AlphaFoldDB" id="A0AAD5T3H7"/>
<comment type="catalytic activity">
    <reaction evidence="8">
        <text>beta-nicotinamide D-ribonucleotide + diphosphate = 5-phospho-alpha-D-ribose 1-diphosphate + nicotinamide + H(+)</text>
        <dbReference type="Rhea" id="RHEA:16149"/>
        <dbReference type="ChEBI" id="CHEBI:14649"/>
        <dbReference type="ChEBI" id="CHEBI:15378"/>
        <dbReference type="ChEBI" id="CHEBI:17154"/>
        <dbReference type="ChEBI" id="CHEBI:33019"/>
        <dbReference type="ChEBI" id="CHEBI:58017"/>
        <dbReference type="EC" id="2.4.2.12"/>
    </reaction>
    <physiologicalReaction direction="right-to-left" evidence="8">
        <dbReference type="Rhea" id="RHEA:16151"/>
    </physiologicalReaction>
</comment>
<dbReference type="SUPFAM" id="SSF51690">
    <property type="entry name" value="Nicotinate/Quinolinate PRTase C-terminal domain-like"/>
    <property type="match status" value="1"/>
</dbReference>
<keyword evidence="3" id="KW-0328">Glycosyltransferase</keyword>
<accession>A0AAD5T3H7</accession>
<dbReference type="InterPro" id="IPR041525">
    <property type="entry name" value="N/Namide_PRibTrfase"/>
</dbReference>
<dbReference type="EC" id="2.4.2.12" evidence="6"/>
<evidence type="ECO:0000256" key="3">
    <source>
        <dbReference type="ARBA" id="ARBA00022676"/>
    </source>
</evidence>
<dbReference type="PANTHER" id="PTHR43816:SF1">
    <property type="entry name" value="NICOTINAMIDE PHOSPHORIBOSYLTRANSFERASE"/>
    <property type="match status" value="1"/>
</dbReference>
<evidence type="ECO:0000259" key="9">
    <source>
        <dbReference type="Pfam" id="PF04095"/>
    </source>
</evidence>
<protein>
    <recommendedName>
        <fullName evidence="7">Nicotinamide phosphoribosyltransferase</fullName>
        <ecNumber evidence="6">2.4.2.12</ecNumber>
    </recommendedName>
</protein>
<dbReference type="NCBIfam" id="NF006629">
    <property type="entry name" value="PRK09198.1"/>
    <property type="match status" value="1"/>
</dbReference>
<dbReference type="Pfam" id="PF18127">
    <property type="entry name" value="NAMPT_N"/>
    <property type="match status" value="1"/>
</dbReference>
<gene>
    <name evidence="11" type="ORF">HK100_011181</name>
</gene>
<evidence type="ECO:0000256" key="1">
    <source>
        <dbReference type="ARBA" id="ARBA00010897"/>
    </source>
</evidence>
<comment type="similarity">
    <text evidence="1">Belongs to the NAPRTase family.</text>
</comment>
<evidence type="ECO:0000256" key="6">
    <source>
        <dbReference type="ARBA" id="ARBA00035024"/>
    </source>
</evidence>
<dbReference type="InterPro" id="IPR016471">
    <property type="entry name" value="Nicotinamide_PRibTrfase"/>
</dbReference>
<reference evidence="11" key="1">
    <citation type="submission" date="2020-05" db="EMBL/GenBank/DDBJ databases">
        <title>Phylogenomic resolution of chytrid fungi.</title>
        <authorList>
            <person name="Stajich J.E."/>
            <person name="Amses K."/>
            <person name="Simmons R."/>
            <person name="Seto K."/>
            <person name="Myers J."/>
            <person name="Bonds A."/>
            <person name="Quandt C.A."/>
            <person name="Barry K."/>
            <person name="Liu P."/>
            <person name="Grigoriev I."/>
            <person name="Longcore J.E."/>
            <person name="James T.Y."/>
        </authorList>
    </citation>
    <scope>NUCLEOTIDE SEQUENCE</scope>
    <source>
        <strain evidence="11">JEL0513</strain>
    </source>
</reference>
<evidence type="ECO:0000256" key="7">
    <source>
        <dbReference type="ARBA" id="ARBA00035036"/>
    </source>
</evidence>
<dbReference type="PANTHER" id="PTHR43816">
    <property type="entry name" value="NICOTINAMIDE PHOSPHORIBOSYLTRANSFERASE"/>
    <property type="match status" value="1"/>
</dbReference>
<keyword evidence="12" id="KW-1185">Reference proteome</keyword>
<dbReference type="Gene3D" id="3.20.20.70">
    <property type="entry name" value="Aldolase class I"/>
    <property type="match status" value="1"/>
</dbReference>